<sequence>MVDVLIERGYRVVGPTLRDNAIVLAELETARDLPYGWGVEVSPGHYRVRGRNDRAAFGHSAGPQSWKQFLHPQRERLWAGTRNGCADDEPVPETPRYAFLGVRGCDLAAIATLDRVLGGGAYPDNSFVTRRRQIFVVAVNCTEPGGLCFCASMGTGPAVGPGYDLALTERLDGGEPTYVVDVGSPAGADVIAALAPQQATDAEIAGAREDVANAANQMGRHMPEADLRSLLADSRESDQWEEVASRCLTCGNCTMVCPTCFCTTTEDVSDLTGDHAERWRHWASCFEFDFTYVHGGGSVRQSGASRYRHWLTHKLGTWHDQFGMSGCVGCGRCIAWCPTGIDITAEMNKMAGND</sequence>
<evidence type="ECO:0000313" key="6">
    <source>
        <dbReference type="Proteomes" id="UP000192284"/>
    </source>
</evidence>
<proteinExistence type="predicted"/>
<dbReference type="PANTHER" id="PTHR40447">
    <property type="entry name" value="ANAEROBIC SULFITE REDUCTASE SUBUNIT A"/>
    <property type="match status" value="1"/>
</dbReference>
<gene>
    <name evidence="5" type="ORF">BST12_15215</name>
</gene>
<evidence type="ECO:0000256" key="3">
    <source>
        <dbReference type="ARBA" id="ARBA00023014"/>
    </source>
</evidence>
<dbReference type="InterPro" id="IPR017896">
    <property type="entry name" value="4Fe4S_Fe-S-bd"/>
</dbReference>
<dbReference type="AlphaFoldDB" id="A0A1W9ZSL5"/>
<evidence type="ECO:0000259" key="4">
    <source>
        <dbReference type="PROSITE" id="PS51379"/>
    </source>
</evidence>
<dbReference type="SUPFAM" id="SSF46548">
    <property type="entry name" value="alpha-helical ferredoxin"/>
    <property type="match status" value="1"/>
</dbReference>
<dbReference type="Pfam" id="PF17179">
    <property type="entry name" value="Fer4_22"/>
    <property type="match status" value="1"/>
</dbReference>
<dbReference type="Gene3D" id="1.10.1060.10">
    <property type="entry name" value="Alpha-helical ferredoxin"/>
    <property type="match status" value="1"/>
</dbReference>
<dbReference type="Proteomes" id="UP000192284">
    <property type="component" value="Unassembled WGS sequence"/>
</dbReference>
<dbReference type="PANTHER" id="PTHR40447:SF1">
    <property type="entry name" value="ANAEROBIC SULFITE REDUCTASE SUBUNIT A"/>
    <property type="match status" value="1"/>
</dbReference>
<dbReference type="InterPro" id="IPR009051">
    <property type="entry name" value="Helical_ferredxn"/>
</dbReference>
<evidence type="ECO:0000256" key="2">
    <source>
        <dbReference type="ARBA" id="ARBA00023004"/>
    </source>
</evidence>
<organism evidence="5 6">
    <name type="scientific">Mycobacterium angelicum</name>
    <dbReference type="NCBI Taxonomy" id="470074"/>
    <lineage>
        <taxon>Bacteria</taxon>
        <taxon>Bacillati</taxon>
        <taxon>Actinomycetota</taxon>
        <taxon>Actinomycetes</taxon>
        <taxon>Mycobacteriales</taxon>
        <taxon>Mycobacteriaceae</taxon>
        <taxon>Mycobacterium</taxon>
    </lineage>
</organism>
<feature type="domain" description="4Fe-4S ferredoxin-type" evidence="4">
    <location>
        <begin position="318"/>
        <end position="346"/>
    </location>
</feature>
<protein>
    <submittedName>
        <fullName evidence="5">4Fe-4S ferredoxin</fullName>
    </submittedName>
</protein>
<dbReference type="GO" id="GO:0051536">
    <property type="term" value="F:iron-sulfur cluster binding"/>
    <property type="evidence" value="ECO:0007669"/>
    <property type="project" value="UniProtKB-KW"/>
</dbReference>
<dbReference type="InterPro" id="IPR017900">
    <property type="entry name" value="4Fe4S_Fe_S_CS"/>
</dbReference>
<name>A0A1W9ZSL5_MYCAN</name>
<evidence type="ECO:0000313" key="5">
    <source>
        <dbReference type="EMBL" id="ORA20536.1"/>
    </source>
</evidence>
<dbReference type="EMBL" id="MVHE01000022">
    <property type="protein sequence ID" value="ORA20536.1"/>
    <property type="molecule type" value="Genomic_DNA"/>
</dbReference>
<dbReference type="PROSITE" id="PS51379">
    <property type="entry name" value="4FE4S_FER_2"/>
    <property type="match status" value="2"/>
</dbReference>
<keyword evidence="6" id="KW-1185">Reference proteome</keyword>
<reference evidence="5 6" key="1">
    <citation type="submission" date="2017-02" db="EMBL/GenBank/DDBJ databases">
        <title>The new phylogeny of genus Mycobacterium.</title>
        <authorList>
            <person name="Tortoli E."/>
            <person name="Trovato A."/>
            <person name="Cirillo D.M."/>
        </authorList>
    </citation>
    <scope>NUCLEOTIDE SEQUENCE [LARGE SCALE GENOMIC DNA]</scope>
    <source>
        <strain evidence="5 6">DSM 45057</strain>
    </source>
</reference>
<feature type="domain" description="4Fe-4S ferredoxin-type" evidence="4">
    <location>
        <begin position="238"/>
        <end position="267"/>
    </location>
</feature>
<comment type="caution">
    <text evidence="5">The sequence shown here is derived from an EMBL/GenBank/DDBJ whole genome shotgun (WGS) entry which is preliminary data.</text>
</comment>
<keyword evidence="1" id="KW-0479">Metal-binding</keyword>
<keyword evidence="3" id="KW-0411">Iron-sulfur</keyword>
<keyword evidence="2" id="KW-0408">Iron</keyword>
<accession>A0A1W9ZSL5</accession>
<evidence type="ECO:0000256" key="1">
    <source>
        <dbReference type="ARBA" id="ARBA00022723"/>
    </source>
</evidence>
<dbReference type="GO" id="GO:0046872">
    <property type="term" value="F:metal ion binding"/>
    <property type="evidence" value="ECO:0007669"/>
    <property type="project" value="UniProtKB-KW"/>
</dbReference>
<dbReference type="PROSITE" id="PS00198">
    <property type="entry name" value="4FE4S_FER_1"/>
    <property type="match status" value="2"/>
</dbReference>